<keyword evidence="3" id="KW-1185">Reference proteome</keyword>
<organism evidence="2 3">
    <name type="scientific">Herbiconiux daphne</name>
    <dbReference type="NCBI Taxonomy" id="2970914"/>
    <lineage>
        <taxon>Bacteria</taxon>
        <taxon>Bacillati</taxon>
        <taxon>Actinomycetota</taxon>
        <taxon>Actinomycetes</taxon>
        <taxon>Micrococcales</taxon>
        <taxon>Microbacteriaceae</taxon>
        <taxon>Herbiconiux</taxon>
    </lineage>
</organism>
<dbReference type="Proteomes" id="UP001165586">
    <property type="component" value="Unassembled WGS sequence"/>
</dbReference>
<dbReference type="RefSeq" id="WP_259540084.1">
    <property type="nucleotide sequence ID" value="NZ_JANLCJ010000005.1"/>
</dbReference>
<accession>A0ABT2H5G9</accession>
<name>A0ABT2H5G9_9MICO</name>
<evidence type="ECO:0000313" key="2">
    <source>
        <dbReference type="EMBL" id="MCS5735177.1"/>
    </source>
</evidence>
<protein>
    <recommendedName>
        <fullName evidence="4">Integral membrane protein</fullName>
    </recommendedName>
</protein>
<gene>
    <name evidence="2" type="ORF">N1032_15630</name>
</gene>
<proteinExistence type="predicted"/>
<dbReference type="EMBL" id="JANLCJ010000005">
    <property type="protein sequence ID" value="MCS5735177.1"/>
    <property type="molecule type" value="Genomic_DNA"/>
</dbReference>
<evidence type="ECO:0000313" key="3">
    <source>
        <dbReference type="Proteomes" id="UP001165586"/>
    </source>
</evidence>
<evidence type="ECO:0000256" key="1">
    <source>
        <dbReference type="SAM" id="Phobius"/>
    </source>
</evidence>
<keyword evidence="1" id="KW-1133">Transmembrane helix</keyword>
<feature type="transmembrane region" description="Helical" evidence="1">
    <location>
        <begin position="7"/>
        <end position="29"/>
    </location>
</feature>
<evidence type="ECO:0008006" key="4">
    <source>
        <dbReference type="Google" id="ProtNLM"/>
    </source>
</evidence>
<feature type="transmembrane region" description="Helical" evidence="1">
    <location>
        <begin position="41"/>
        <end position="62"/>
    </location>
</feature>
<keyword evidence="1" id="KW-0472">Membrane</keyword>
<sequence length="72" mass="7579">MGVRGVLIVLGCAIVAGAIPVALVAVFGPSGSWTLVILSNLLWVAAALTVVFCLAALVRLWVRRPPRASNRR</sequence>
<keyword evidence="1" id="KW-0812">Transmembrane</keyword>
<reference evidence="2" key="1">
    <citation type="submission" date="2022-08" db="EMBL/GenBank/DDBJ databases">
        <authorList>
            <person name="Deng Y."/>
            <person name="Han X.-F."/>
            <person name="Zhang Y.-Q."/>
        </authorList>
    </citation>
    <scope>NUCLEOTIDE SEQUENCE</scope>
    <source>
        <strain evidence="2">CPCC 203386</strain>
    </source>
</reference>
<comment type="caution">
    <text evidence="2">The sequence shown here is derived from an EMBL/GenBank/DDBJ whole genome shotgun (WGS) entry which is preliminary data.</text>
</comment>